<evidence type="ECO:0000313" key="1">
    <source>
        <dbReference type="EMBL" id="RKR19727.1"/>
    </source>
</evidence>
<name>A0A495EUE9_9MICC</name>
<reference evidence="1 2" key="1">
    <citation type="submission" date="2018-10" db="EMBL/GenBank/DDBJ databases">
        <title>Genomic Encyclopedia of Type Strains, Phase IV (KMG-IV): sequencing the most valuable type-strain genomes for metagenomic binning, comparative biology and taxonomic classification.</title>
        <authorList>
            <person name="Goeker M."/>
        </authorList>
    </citation>
    <scope>NUCLEOTIDE SEQUENCE [LARGE SCALE GENOMIC DNA]</scope>
    <source>
        <strain evidence="1 2">DSM 25586</strain>
    </source>
</reference>
<protein>
    <submittedName>
        <fullName evidence="1">Uncharacterized protein</fullName>
    </submittedName>
</protein>
<evidence type="ECO:0000313" key="2">
    <source>
        <dbReference type="Proteomes" id="UP000276055"/>
    </source>
</evidence>
<dbReference type="EMBL" id="RBIR01000004">
    <property type="protein sequence ID" value="RKR19727.1"/>
    <property type="molecule type" value="Genomic_DNA"/>
</dbReference>
<dbReference type="AlphaFoldDB" id="A0A495EUE9"/>
<dbReference type="Proteomes" id="UP000276055">
    <property type="component" value="Unassembled WGS sequence"/>
</dbReference>
<proteinExistence type="predicted"/>
<sequence>MTDNSEAVTLDERGALGSIRASIVGSLVLCLESPSPPEIAVRAMRDAYSRVSHLLPDPLSVAPLASTSRGPVLFIDELWDHKRVPEILQAIAESLTRPGIRGHLRPCPTERLGPGGLQDYACLTAAFSPMGSRWLKPAPAGRDRRVGDLQWRIEKPALDRILGHALEWCSVERGTDYFGMGMHRFRCRPDERRELFSAAYNARGEASIISFNGLHKVRKVDFSLEGYVLYQQRDISLSRQRCVQDMTQVLVELADDLQYGLVKGGNWMSGTFGPLLDTNWPEFEGPHALMRQAHPVLDRYVPDAYGVQVLGPLHDRDLFPPEWHLSPAGADRVLAIHPDVDAWFAQDRPDAQLVESGRERLNGILFTQALGMELNRETFP</sequence>
<accession>A0A495EUE9</accession>
<comment type="caution">
    <text evidence="1">The sequence shown here is derived from an EMBL/GenBank/DDBJ whole genome shotgun (WGS) entry which is preliminary data.</text>
</comment>
<gene>
    <name evidence="1" type="ORF">C8D78_2479</name>
</gene>
<organism evidence="1 2">
    <name type="scientific">Arthrobacter oryzae</name>
    <dbReference type="NCBI Taxonomy" id="409290"/>
    <lineage>
        <taxon>Bacteria</taxon>
        <taxon>Bacillati</taxon>
        <taxon>Actinomycetota</taxon>
        <taxon>Actinomycetes</taxon>
        <taxon>Micrococcales</taxon>
        <taxon>Micrococcaceae</taxon>
        <taxon>Arthrobacter</taxon>
    </lineage>
</organism>